<evidence type="ECO:0000313" key="4">
    <source>
        <dbReference type="Proteomes" id="UP000316096"/>
    </source>
</evidence>
<name>A0A543CLK8_9ACTN</name>
<keyword evidence="2" id="KW-1133">Transmembrane helix</keyword>
<dbReference type="EMBL" id="VFOZ01000001">
    <property type="protein sequence ID" value="TQL97975.1"/>
    <property type="molecule type" value="Genomic_DNA"/>
</dbReference>
<gene>
    <name evidence="3" type="ORF">FB559_3587</name>
</gene>
<protein>
    <recommendedName>
        <fullName evidence="5">CU044_5270 family protein</fullName>
    </recommendedName>
</protein>
<evidence type="ECO:0000256" key="2">
    <source>
        <dbReference type="SAM" id="Phobius"/>
    </source>
</evidence>
<dbReference type="InterPro" id="IPR047789">
    <property type="entry name" value="CU044_5270-like"/>
</dbReference>
<dbReference type="NCBIfam" id="NF038083">
    <property type="entry name" value="CU044_5270_fam"/>
    <property type="match status" value="1"/>
</dbReference>
<evidence type="ECO:0000256" key="1">
    <source>
        <dbReference type="SAM" id="MobiDB-lite"/>
    </source>
</evidence>
<feature type="compositionally biased region" description="Polar residues" evidence="1">
    <location>
        <begin position="23"/>
        <end position="37"/>
    </location>
</feature>
<dbReference type="Proteomes" id="UP000316096">
    <property type="component" value="Unassembled WGS sequence"/>
</dbReference>
<evidence type="ECO:0008006" key="5">
    <source>
        <dbReference type="Google" id="ProtNLM"/>
    </source>
</evidence>
<sequence length="389" mass="42007">MVVKDIIQQLAEARPHHLAGTGQADQSTRTSELNRAFTQPQETTRQRRRGRLILPLVALGAAAATAVALLVVPGTTPARTGHNAPSPRALSGVLLAAQNAEALPTGKYWFADQVMADTYVVRAKTGDYAISAFGSEDFRWIAAKVNKGDGGASRDLGFRPVSAADTAAWRRAGSPSTLRVRVDDHYDTLRSAPGRWTTWKSKLLGGTSDSSGGRFQLGLTVKQLEELPTDQEKLAKLLFQPDKLFGKRGLAVDPADTKWAAVDRLNLVRAMLSGPVTPRSQAALMRVLKAQPGIREIGRVTDPLGRKGVALVTDFPGVIRGSSEKVPYGSQLRLLFDLKTGKYLGDQEVLTRPGGEYASQKPGFVMRYAMTSGSGWTDDKPTHPAKPPF</sequence>
<reference evidence="3 4" key="1">
    <citation type="submission" date="2019-06" db="EMBL/GenBank/DDBJ databases">
        <title>Sequencing the genomes of 1000 actinobacteria strains.</title>
        <authorList>
            <person name="Klenk H.-P."/>
        </authorList>
    </citation>
    <scope>NUCLEOTIDE SEQUENCE [LARGE SCALE GENOMIC DNA]</scope>
    <source>
        <strain evidence="3 4">DSM 102200</strain>
    </source>
</reference>
<proteinExistence type="predicted"/>
<accession>A0A543CLK8</accession>
<comment type="caution">
    <text evidence="3">The sequence shown here is derived from an EMBL/GenBank/DDBJ whole genome shotgun (WGS) entry which is preliminary data.</text>
</comment>
<keyword evidence="4" id="KW-1185">Reference proteome</keyword>
<keyword evidence="2" id="KW-0812">Transmembrane</keyword>
<feature type="transmembrane region" description="Helical" evidence="2">
    <location>
        <begin position="52"/>
        <end position="72"/>
    </location>
</feature>
<feature type="region of interest" description="Disordered" evidence="1">
    <location>
        <begin position="14"/>
        <end position="45"/>
    </location>
</feature>
<organism evidence="3 4">
    <name type="scientific">Actinoallomurus bryophytorum</name>
    <dbReference type="NCBI Taxonomy" id="1490222"/>
    <lineage>
        <taxon>Bacteria</taxon>
        <taxon>Bacillati</taxon>
        <taxon>Actinomycetota</taxon>
        <taxon>Actinomycetes</taxon>
        <taxon>Streptosporangiales</taxon>
        <taxon>Thermomonosporaceae</taxon>
        <taxon>Actinoallomurus</taxon>
    </lineage>
</organism>
<keyword evidence="2" id="KW-0472">Membrane</keyword>
<evidence type="ECO:0000313" key="3">
    <source>
        <dbReference type="EMBL" id="TQL97975.1"/>
    </source>
</evidence>
<dbReference type="AlphaFoldDB" id="A0A543CLK8"/>